<proteinExistence type="predicted"/>
<sequence>MASWYEDQDPTPGLFYIQLDPEGSNSYIIRWNRSERYWTSGSWDWERKIFNLVPEMILKYIYDFSYIDNENGSYFTYSIEDSSIVSRFVMDISGQVKQLSWLKSTQKWNLFWSQPRQQCEVYTFCGAFGSCHENALPFCNCMQGFEPKSDHDWDLKDYSGGCVRKTQLLCQNQSHVNGKSDKF</sequence>
<keyword evidence="2" id="KW-1015">Disulfide bond</keyword>
<dbReference type="Proteomes" id="UP001054252">
    <property type="component" value="Unassembled WGS sequence"/>
</dbReference>
<dbReference type="GO" id="GO:0048544">
    <property type="term" value="P:recognition of pollen"/>
    <property type="evidence" value="ECO:0007669"/>
    <property type="project" value="InterPro"/>
</dbReference>
<keyword evidence="5" id="KW-1185">Reference proteome</keyword>
<dbReference type="AlphaFoldDB" id="A0AAV5JIN0"/>
<comment type="caution">
    <text evidence="4">The sequence shown here is derived from an EMBL/GenBank/DDBJ whole genome shotgun (WGS) entry which is preliminary data.</text>
</comment>
<dbReference type="EMBL" id="BPVZ01000034">
    <property type="protein sequence ID" value="GKV11387.1"/>
    <property type="molecule type" value="Genomic_DNA"/>
</dbReference>
<organism evidence="4 5">
    <name type="scientific">Rubroshorea leprosula</name>
    <dbReference type="NCBI Taxonomy" id="152421"/>
    <lineage>
        <taxon>Eukaryota</taxon>
        <taxon>Viridiplantae</taxon>
        <taxon>Streptophyta</taxon>
        <taxon>Embryophyta</taxon>
        <taxon>Tracheophyta</taxon>
        <taxon>Spermatophyta</taxon>
        <taxon>Magnoliopsida</taxon>
        <taxon>eudicotyledons</taxon>
        <taxon>Gunneridae</taxon>
        <taxon>Pentapetalae</taxon>
        <taxon>rosids</taxon>
        <taxon>malvids</taxon>
        <taxon>Malvales</taxon>
        <taxon>Dipterocarpaceae</taxon>
        <taxon>Rubroshorea</taxon>
    </lineage>
</organism>
<keyword evidence="1" id="KW-0732">Signal</keyword>
<evidence type="ECO:0000256" key="1">
    <source>
        <dbReference type="ARBA" id="ARBA00022729"/>
    </source>
</evidence>
<reference evidence="4 5" key="1">
    <citation type="journal article" date="2021" name="Commun. Biol.">
        <title>The genome of Shorea leprosula (Dipterocarpaceae) highlights the ecological relevance of drought in aseasonal tropical rainforests.</title>
        <authorList>
            <person name="Ng K.K.S."/>
            <person name="Kobayashi M.J."/>
            <person name="Fawcett J.A."/>
            <person name="Hatakeyama M."/>
            <person name="Paape T."/>
            <person name="Ng C.H."/>
            <person name="Ang C.C."/>
            <person name="Tnah L.H."/>
            <person name="Lee C.T."/>
            <person name="Nishiyama T."/>
            <person name="Sese J."/>
            <person name="O'Brien M.J."/>
            <person name="Copetti D."/>
            <person name="Mohd Noor M.I."/>
            <person name="Ong R.C."/>
            <person name="Putra M."/>
            <person name="Sireger I.Z."/>
            <person name="Indrioko S."/>
            <person name="Kosugi Y."/>
            <person name="Izuno A."/>
            <person name="Isagi Y."/>
            <person name="Lee S.L."/>
            <person name="Shimizu K.K."/>
        </authorList>
    </citation>
    <scope>NUCLEOTIDE SEQUENCE [LARGE SCALE GENOMIC DNA]</scope>
    <source>
        <strain evidence="4">214</strain>
    </source>
</reference>
<dbReference type="PANTHER" id="PTHR32444:SF247">
    <property type="entry name" value="OS01G0958200 PROTEIN"/>
    <property type="match status" value="1"/>
</dbReference>
<dbReference type="PANTHER" id="PTHR32444">
    <property type="entry name" value="BULB-TYPE LECTIN DOMAIN-CONTAINING PROTEIN"/>
    <property type="match status" value="1"/>
</dbReference>
<accession>A0AAV5JIN0</accession>
<feature type="domain" description="S-locus glycoprotein" evidence="3">
    <location>
        <begin position="38"/>
        <end position="149"/>
    </location>
</feature>
<dbReference type="InterPro" id="IPR000858">
    <property type="entry name" value="S_locus_glycoprot_dom"/>
</dbReference>
<dbReference type="Pfam" id="PF00954">
    <property type="entry name" value="S_locus_glycop"/>
    <property type="match status" value="1"/>
</dbReference>
<evidence type="ECO:0000313" key="5">
    <source>
        <dbReference type="Proteomes" id="UP001054252"/>
    </source>
</evidence>
<evidence type="ECO:0000313" key="4">
    <source>
        <dbReference type="EMBL" id="GKV11387.1"/>
    </source>
</evidence>
<evidence type="ECO:0000256" key="2">
    <source>
        <dbReference type="ARBA" id="ARBA00023157"/>
    </source>
</evidence>
<gene>
    <name evidence="4" type="ORF">SLEP1_g22650</name>
</gene>
<evidence type="ECO:0000259" key="3">
    <source>
        <dbReference type="Pfam" id="PF00954"/>
    </source>
</evidence>
<name>A0AAV5JIN0_9ROSI</name>
<protein>
    <recommendedName>
        <fullName evidence="3">S-locus glycoprotein domain-containing protein</fullName>
    </recommendedName>
</protein>